<keyword evidence="2" id="KW-0489">Methyltransferase</keyword>
<dbReference type="EMBL" id="JBDPGJ010000003">
    <property type="protein sequence ID" value="MEX0407091.1"/>
    <property type="molecule type" value="Genomic_DNA"/>
</dbReference>
<dbReference type="GO" id="GO:0032259">
    <property type="term" value="P:methylation"/>
    <property type="evidence" value="ECO:0007669"/>
    <property type="project" value="UniProtKB-KW"/>
</dbReference>
<accession>A0ABV3SKQ9</accession>
<feature type="domain" description="Methyltransferase type 12" evidence="1">
    <location>
        <begin position="56"/>
        <end position="149"/>
    </location>
</feature>
<gene>
    <name evidence="2" type="ORF">ABGN05_15610</name>
</gene>
<dbReference type="Proteomes" id="UP001556692">
    <property type="component" value="Unassembled WGS sequence"/>
</dbReference>
<dbReference type="GO" id="GO:0008168">
    <property type="term" value="F:methyltransferase activity"/>
    <property type="evidence" value="ECO:0007669"/>
    <property type="project" value="UniProtKB-KW"/>
</dbReference>
<dbReference type="Gene3D" id="3.40.50.150">
    <property type="entry name" value="Vaccinia Virus protein VP39"/>
    <property type="match status" value="1"/>
</dbReference>
<evidence type="ECO:0000313" key="3">
    <source>
        <dbReference type="Proteomes" id="UP001556692"/>
    </source>
</evidence>
<evidence type="ECO:0000259" key="1">
    <source>
        <dbReference type="Pfam" id="PF08242"/>
    </source>
</evidence>
<comment type="caution">
    <text evidence="2">The sequence shown here is derived from an EMBL/GenBank/DDBJ whole genome shotgun (WGS) entry which is preliminary data.</text>
</comment>
<dbReference type="CDD" id="cd02440">
    <property type="entry name" value="AdoMet_MTases"/>
    <property type="match status" value="1"/>
</dbReference>
<dbReference type="InterPro" id="IPR013217">
    <property type="entry name" value="Methyltransf_12"/>
</dbReference>
<dbReference type="SUPFAM" id="SSF53335">
    <property type="entry name" value="S-adenosyl-L-methionine-dependent methyltransferases"/>
    <property type="match status" value="1"/>
</dbReference>
<dbReference type="RefSeq" id="WP_367954961.1">
    <property type="nucleotide sequence ID" value="NZ_JBDPGJ010000003.1"/>
</dbReference>
<dbReference type="Pfam" id="PF08242">
    <property type="entry name" value="Methyltransf_12"/>
    <property type="match status" value="1"/>
</dbReference>
<dbReference type="InterPro" id="IPR029063">
    <property type="entry name" value="SAM-dependent_MTases_sf"/>
</dbReference>
<reference evidence="2 3" key="1">
    <citation type="submission" date="2024-05" db="EMBL/GenBank/DDBJ databases">
        <authorList>
            <person name="Jiang F."/>
        </authorList>
    </citation>
    <scope>NUCLEOTIDE SEQUENCE [LARGE SCALE GENOMIC DNA]</scope>
    <source>
        <strain evidence="2 3">LZ166</strain>
    </source>
</reference>
<protein>
    <submittedName>
        <fullName evidence="2">Class I SAM-dependent methyltransferase</fullName>
        <ecNumber evidence="2">2.1.1.-</ecNumber>
    </submittedName>
</protein>
<keyword evidence="2" id="KW-0808">Transferase</keyword>
<proteinExistence type="predicted"/>
<evidence type="ECO:0000313" key="2">
    <source>
        <dbReference type="EMBL" id="MEX0407091.1"/>
    </source>
</evidence>
<dbReference type="EC" id="2.1.1.-" evidence="2"/>
<name>A0ABV3SKQ9_9HYPH</name>
<sequence>MTVLEIADNDFLYQYIAKRRGPEEGKEAYLRGGKSDAGLVAAAAKRLTKRDKLKVLEFASGYGRVTRYLVDMMPGCSITASDIHPEACDFIRDRIGIQALRSSTSPAELSVGSGYDFICVLSLFSHLPNRTFVEWLTTLYGLLAPGGVLMFTTHGEVSKRLFVGIDLEKEEKGPGWTYLRRSDQTDLDLNDYGTMLVTPRYVLDAIEKCQGGLLKSFVSGTWFGHQDEWAVERPAPK</sequence>
<organism evidence="2 3">
    <name type="scientific">Aquibium pacificus</name>
    <dbReference type="NCBI Taxonomy" id="3153579"/>
    <lineage>
        <taxon>Bacteria</taxon>
        <taxon>Pseudomonadati</taxon>
        <taxon>Pseudomonadota</taxon>
        <taxon>Alphaproteobacteria</taxon>
        <taxon>Hyphomicrobiales</taxon>
        <taxon>Phyllobacteriaceae</taxon>
        <taxon>Aquibium</taxon>
    </lineage>
</organism>
<keyword evidence="3" id="KW-1185">Reference proteome</keyword>